<dbReference type="PANTHER" id="PTHR11220">
    <property type="entry name" value="HEME-BINDING PROTEIN-RELATED"/>
    <property type="match status" value="1"/>
</dbReference>
<dbReference type="Pfam" id="PF04832">
    <property type="entry name" value="SOUL"/>
    <property type="match status" value="2"/>
</dbReference>
<evidence type="ECO:0008006" key="5">
    <source>
        <dbReference type="Google" id="ProtNLM"/>
    </source>
</evidence>
<dbReference type="InterPro" id="IPR011256">
    <property type="entry name" value="Reg_factor_effector_dom_sf"/>
</dbReference>
<dbReference type="AlphaFoldDB" id="A0A383VRX5"/>
<reference evidence="3 4" key="1">
    <citation type="submission" date="2016-10" db="EMBL/GenBank/DDBJ databases">
        <authorList>
            <person name="Cai Z."/>
        </authorList>
    </citation>
    <scope>NUCLEOTIDE SEQUENCE [LARGE SCALE GENOMIC DNA]</scope>
</reference>
<dbReference type="InterPro" id="IPR006917">
    <property type="entry name" value="SOUL_heme-bd"/>
</dbReference>
<evidence type="ECO:0000256" key="2">
    <source>
        <dbReference type="SAM" id="Phobius"/>
    </source>
</evidence>
<dbReference type="Proteomes" id="UP000256970">
    <property type="component" value="Unassembled WGS sequence"/>
</dbReference>
<dbReference type="STRING" id="3088.A0A383VRX5"/>
<accession>A0A383VRX5</accession>
<comment type="similarity">
    <text evidence="1">Belongs to the HEBP family.</text>
</comment>
<keyword evidence="2" id="KW-0812">Transmembrane</keyword>
<keyword evidence="2" id="KW-0472">Membrane</keyword>
<proteinExistence type="inferred from homology"/>
<feature type="transmembrane region" description="Helical" evidence="2">
    <location>
        <begin position="6"/>
        <end position="28"/>
    </location>
</feature>
<dbReference type="PANTHER" id="PTHR11220:SF58">
    <property type="entry name" value="SOUL HEME-BINDING FAMILY PROTEIN"/>
    <property type="match status" value="1"/>
</dbReference>
<dbReference type="SUPFAM" id="SSF55136">
    <property type="entry name" value="Probable bacterial effector-binding domain"/>
    <property type="match status" value="1"/>
</dbReference>
<protein>
    <recommendedName>
        <fullName evidence="5">SOUL heme-binding protein</fullName>
    </recommendedName>
</protein>
<evidence type="ECO:0000313" key="4">
    <source>
        <dbReference type="Proteomes" id="UP000256970"/>
    </source>
</evidence>
<evidence type="ECO:0000313" key="3">
    <source>
        <dbReference type="EMBL" id="SZX67640.1"/>
    </source>
</evidence>
<dbReference type="Gene3D" id="3.20.80.10">
    <property type="entry name" value="Regulatory factor, effector binding domain"/>
    <property type="match status" value="2"/>
</dbReference>
<name>A0A383VRX5_TETOB</name>
<dbReference type="EMBL" id="FNXT01000806">
    <property type="protein sequence ID" value="SZX67640.1"/>
    <property type="molecule type" value="Genomic_DNA"/>
</dbReference>
<organism evidence="3 4">
    <name type="scientific">Tetradesmus obliquus</name>
    <name type="common">Green alga</name>
    <name type="synonym">Acutodesmus obliquus</name>
    <dbReference type="NCBI Taxonomy" id="3088"/>
    <lineage>
        <taxon>Eukaryota</taxon>
        <taxon>Viridiplantae</taxon>
        <taxon>Chlorophyta</taxon>
        <taxon>core chlorophytes</taxon>
        <taxon>Chlorophyceae</taxon>
        <taxon>CS clade</taxon>
        <taxon>Sphaeropleales</taxon>
        <taxon>Scenedesmaceae</taxon>
        <taxon>Tetradesmus</taxon>
    </lineage>
</organism>
<sequence>MEPWKTALTVVGSVVGGVAVLWPIGIWWEVRKCEKPKYTVIRPLGSQRNWWTGRSPAELRQYAPMLIAEVAVGGTMRQASSSGFRKIANFIFGNNTAAGQGSEKIAMTSPVRMEVEGSKKQQGSSQAIAMTSPVIMEMAGTESLPNDAAGDVKMSFVMPSKYDAATLPKPNNPDVQIKEVPGHTAAVLTFRGHVRGRELVERKKQELATLLAAEGLVPVGEVKLYQYHPPFTYGWQRVNEVLFEVKEK</sequence>
<keyword evidence="2" id="KW-1133">Transmembrane helix</keyword>
<gene>
    <name evidence="3" type="ORF">BQ4739_LOCUS8014</name>
</gene>
<keyword evidence="4" id="KW-1185">Reference proteome</keyword>
<evidence type="ECO:0000256" key="1">
    <source>
        <dbReference type="ARBA" id="ARBA00009817"/>
    </source>
</evidence>